<evidence type="ECO:0000259" key="4">
    <source>
        <dbReference type="PROSITE" id="PS50102"/>
    </source>
</evidence>
<evidence type="ECO:0000313" key="5">
    <source>
        <dbReference type="EMBL" id="KKQ25137.1"/>
    </source>
</evidence>
<evidence type="ECO:0000256" key="1">
    <source>
        <dbReference type="ARBA" id="ARBA00022737"/>
    </source>
</evidence>
<dbReference type="SMART" id="SM00360">
    <property type="entry name" value="RRM"/>
    <property type="match status" value="1"/>
</dbReference>
<evidence type="ECO:0000313" key="6">
    <source>
        <dbReference type="Proteomes" id="UP000034917"/>
    </source>
</evidence>
<proteinExistence type="predicted"/>
<dbReference type="PANTHER" id="PTHR48025">
    <property type="entry name" value="OS02G0815200 PROTEIN"/>
    <property type="match status" value="1"/>
</dbReference>
<feature type="compositionally biased region" description="Basic and acidic residues" evidence="3">
    <location>
        <begin position="80"/>
        <end position="96"/>
    </location>
</feature>
<comment type="caution">
    <text evidence="5">The sequence shown here is derived from an EMBL/GenBank/DDBJ whole genome shotgun (WGS) entry which is preliminary data.</text>
</comment>
<dbReference type="SUPFAM" id="SSF54928">
    <property type="entry name" value="RNA-binding domain, RBD"/>
    <property type="match status" value="1"/>
</dbReference>
<dbReference type="InterPro" id="IPR000504">
    <property type="entry name" value="RRM_dom"/>
</dbReference>
<dbReference type="PANTHER" id="PTHR48025:SF1">
    <property type="entry name" value="RRM DOMAIN-CONTAINING PROTEIN"/>
    <property type="match status" value="1"/>
</dbReference>
<dbReference type="AlphaFoldDB" id="A0A0G0G536"/>
<name>A0A0G0G536_9BACT</name>
<dbReference type="Proteomes" id="UP000034917">
    <property type="component" value="Unassembled WGS sequence"/>
</dbReference>
<dbReference type="InterPro" id="IPR012677">
    <property type="entry name" value="Nucleotide-bd_a/b_plait_sf"/>
</dbReference>
<keyword evidence="2" id="KW-0694">RNA-binding</keyword>
<dbReference type="InterPro" id="IPR048289">
    <property type="entry name" value="RRM2_NsCP33-like"/>
</dbReference>
<protein>
    <submittedName>
        <fullName evidence="5">RNA-binding protein (RRM domain)</fullName>
    </submittedName>
</protein>
<dbReference type="CDD" id="cd21608">
    <property type="entry name" value="RRM2_NsCP33_like"/>
    <property type="match status" value="1"/>
</dbReference>
<gene>
    <name evidence="5" type="ORF">US40_C0011G0022</name>
</gene>
<evidence type="ECO:0000256" key="3">
    <source>
        <dbReference type="SAM" id="MobiDB-lite"/>
    </source>
</evidence>
<dbReference type="Gene3D" id="3.30.70.330">
    <property type="match status" value="1"/>
</dbReference>
<keyword evidence="1" id="KW-0677">Repeat</keyword>
<dbReference type="InterPro" id="IPR050502">
    <property type="entry name" value="Euk_RNA-bind_prot"/>
</dbReference>
<dbReference type="Pfam" id="PF00076">
    <property type="entry name" value="RRM_1"/>
    <property type="match status" value="1"/>
</dbReference>
<sequence>MSKKLYVGDLLYEVTDEDLKTHFSTAGSVVSATVIRFKDTGRSKGFGFVEMTTVEEAQKTIDTFNGQDFKGRKLVVSEARPPREDRIQAEEKQPEM</sequence>
<accession>A0A0G0G536</accession>
<dbReference type="PROSITE" id="PS50102">
    <property type="entry name" value="RRM"/>
    <property type="match status" value="1"/>
</dbReference>
<feature type="region of interest" description="Disordered" evidence="3">
    <location>
        <begin position="77"/>
        <end position="96"/>
    </location>
</feature>
<dbReference type="GO" id="GO:0003729">
    <property type="term" value="F:mRNA binding"/>
    <property type="evidence" value="ECO:0007669"/>
    <property type="project" value="TreeGrafter"/>
</dbReference>
<dbReference type="InterPro" id="IPR035979">
    <property type="entry name" value="RBD_domain_sf"/>
</dbReference>
<dbReference type="EMBL" id="LBSV01000011">
    <property type="protein sequence ID" value="KKQ25137.1"/>
    <property type="molecule type" value="Genomic_DNA"/>
</dbReference>
<feature type="domain" description="RRM" evidence="4">
    <location>
        <begin position="3"/>
        <end position="81"/>
    </location>
</feature>
<reference evidence="5 6" key="1">
    <citation type="journal article" date="2015" name="Nature">
        <title>rRNA introns, odd ribosomes, and small enigmatic genomes across a large radiation of phyla.</title>
        <authorList>
            <person name="Brown C.T."/>
            <person name="Hug L.A."/>
            <person name="Thomas B.C."/>
            <person name="Sharon I."/>
            <person name="Castelle C.J."/>
            <person name="Singh A."/>
            <person name="Wilkins M.J."/>
            <person name="Williams K.H."/>
            <person name="Banfield J.F."/>
        </authorList>
    </citation>
    <scope>NUCLEOTIDE SEQUENCE [LARGE SCALE GENOMIC DNA]</scope>
</reference>
<evidence type="ECO:0000256" key="2">
    <source>
        <dbReference type="ARBA" id="ARBA00022884"/>
    </source>
</evidence>
<organism evidence="5 6">
    <name type="scientific">Candidatus Roizmanbacteria bacterium GW2011_GWC2_37_13</name>
    <dbReference type="NCBI Taxonomy" id="1618486"/>
    <lineage>
        <taxon>Bacteria</taxon>
        <taxon>Candidatus Roizmaniibacteriota</taxon>
    </lineage>
</organism>